<name>A0A8B6H3Q6_MYTGA</name>
<protein>
    <recommendedName>
        <fullName evidence="4">Hexosyltransferase</fullName>
    </recommendedName>
</protein>
<dbReference type="Proteomes" id="UP000596742">
    <property type="component" value="Unassembled WGS sequence"/>
</dbReference>
<evidence type="ECO:0000256" key="1">
    <source>
        <dbReference type="SAM" id="MobiDB-lite"/>
    </source>
</evidence>
<keyword evidence="3" id="KW-1185">Reference proteome</keyword>
<reference evidence="2" key="1">
    <citation type="submission" date="2018-11" db="EMBL/GenBank/DDBJ databases">
        <authorList>
            <person name="Alioto T."/>
            <person name="Alioto T."/>
        </authorList>
    </citation>
    <scope>NUCLEOTIDE SEQUENCE</scope>
</reference>
<comment type="caution">
    <text evidence="2">The sequence shown here is derived from an EMBL/GenBank/DDBJ whole genome shotgun (WGS) entry which is preliminary data.</text>
</comment>
<dbReference type="AlphaFoldDB" id="A0A8B6H3Q6"/>
<proteinExistence type="predicted"/>
<evidence type="ECO:0000313" key="2">
    <source>
        <dbReference type="EMBL" id="VDI73152.1"/>
    </source>
</evidence>
<evidence type="ECO:0008006" key="4">
    <source>
        <dbReference type="Google" id="ProtNLM"/>
    </source>
</evidence>
<evidence type="ECO:0000313" key="3">
    <source>
        <dbReference type="Proteomes" id="UP000596742"/>
    </source>
</evidence>
<gene>
    <name evidence="2" type="ORF">MGAL_10B054509</name>
</gene>
<dbReference type="EMBL" id="UYJE01009400">
    <property type="protein sequence ID" value="VDI73152.1"/>
    <property type="molecule type" value="Genomic_DNA"/>
</dbReference>
<organism evidence="2 3">
    <name type="scientific">Mytilus galloprovincialis</name>
    <name type="common">Mediterranean mussel</name>
    <dbReference type="NCBI Taxonomy" id="29158"/>
    <lineage>
        <taxon>Eukaryota</taxon>
        <taxon>Metazoa</taxon>
        <taxon>Spiralia</taxon>
        <taxon>Lophotrochozoa</taxon>
        <taxon>Mollusca</taxon>
        <taxon>Bivalvia</taxon>
        <taxon>Autobranchia</taxon>
        <taxon>Pteriomorphia</taxon>
        <taxon>Mytilida</taxon>
        <taxon>Mytiloidea</taxon>
        <taxon>Mytilidae</taxon>
        <taxon>Mytilinae</taxon>
        <taxon>Mytilus</taxon>
    </lineage>
</organism>
<accession>A0A8B6H3Q6</accession>
<sequence length="285" mass="33488">MSTTVNVENEIRDGNVNANTSKDNRHHIVLGILSRQQNGHYRITQRETWIYAMLRLQNVLPFIITYKFLLDKPSSESIKENYLHQDIVYLNVSYHGLADKFGEKMYVWWRYIHKIYPYALMGARIDDDVFVCVPQLFERLDSLKSTTLYYGWRHGKRKQIDRDNRIDDMFLVLGKDLISLISKKTYCGERTCKNKDDLIETGQGGTSMAEWLSVYNDNINFVHFVADNDRIVQLGDNQSDSHNKSLKPNFCDNKLVFHKSTCEIMHQLHVYNDHLNNSRNIEPLF</sequence>
<dbReference type="Gene3D" id="3.90.550.50">
    <property type="match status" value="1"/>
</dbReference>
<feature type="region of interest" description="Disordered" evidence="1">
    <location>
        <begin position="1"/>
        <end position="20"/>
    </location>
</feature>